<evidence type="ECO:0000256" key="2">
    <source>
        <dbReference type="SAM" id="Phobius"/>
    </source>
</evidence>
<evidence type="ECO:0000256" key="1">
    <source>
        <dbReference type="SAM" id="MobiDB-lite"/>
    </source>
</evidence>
<feature type="compositionally biased region" description="Polar residues" evidence="1">
    <location>
        <begin position="37"/>
        <end position="50"/>
    </location>
</feature>
<dbReference type="EMBL" id="SJKD01000002">
    <property type="protein sequence ID" value="TCC51141.1"/>
    <property type="molecule type" value="Genomic_DNA"/>
</dbReference>
<dbReference type="AlphaFoldDB" id="A0A4R0JUK9"/>
<comment type="caution">
    <text evidence="3">The sequence shown here is derived from an EMBL/GenBank/DDBJ whole genome shotgun (WGS) entry which is preliminary data.</text>
</comment>
<dbReference type="Proteomes" id="UP000293342">
    <property type="component" value="Unassembled WGS sequence"/>
</dbReference>
<dbReference type="RefSeq" id="WP_131513833.1">
    <property type="nucleotide sequence ID" value="NZ_SJKD01000002.1"/>
</dbReference>
<name>A0A4R0JUK9_9ACTN</name>
<sequence length="305" mass="32934">MSDDRPAGPDRGSTSGSWPYTQEPVPPGGGSDLHTFELNQATTPQPTNPQHAAPNPGPGLGAVPRRPSATQSSTDSTLRRLTVVARILWLSAGGALCAAAIVGLFVGVGEVELLIVLGGGVVLAIMPAVVDRLRSMKAGHFEIQLIEQIADNARKSAETLRRLGMEQELDAYATIYTEMRGVELTEVRGAMLDRILQRVSNASAVEKFDRAEVKDMFTLGSPIVRVLALGLMEGDLSLIDSEILVEALKRPLTGNEHYHAMKLVLGGWGHFSAAERTKLKDAIDSNQQIQYGPGRRELAERIRKL</sequence>
<evidence type="ECO:0000313" key="4">
    <source>
        <dbReference type="Proteomes" id="UP000293342"/>
    </source>
</evidence>
<keyword evidence="2" id="KW-0812">Transmembrane</keyword>
<keyword evidence="2" id="KW-1133">Transmembrane helix</keyword>
<feature type="region of interest" description="Disordered" evidence="1">
    <location>
        <begin position="1"/>
        <end position="76"/>
    </location>
</feature>
<feature type="transmembrane region" description="Helical" evidence="2">
    <location>
        <begin position="113"/>
        <end position="130"/>
    </location>
</feature>
<keyword evidence="2" id="KW-0472">Membrane</keyword>
<proteinExistence type="predicted"/>
<gene>
    <name evidence="3" type="ORF">E0H75_13525</name>
</gene>
<protein>
    <submittedName>
        <fullName evidence="3">Uncharacterized protein</fullName>
    </submittedName>
</protein>
<feature type="transmembrane region" description="Helical" evidence="2">
    <location>
        <begin position="87"/>
        <end position="107"/>
    </location>
</feature>
<organism evidence="3 4">
    <name type="scientific">Kribbella capetownensis</name>
    <dbReference type="NCBI Taxonomy" id="1572659"/>
    <lineage>
        <taxon>Bacteria</taxon>
        <taxon>Bacillati</taxon>
        <taxon>Actinomycetota</taxon>
        <taxon>Actinomycetes</taxon>
        <taxon>Propionibacteriales</taxon>
        <taxon>Kribbellaceae</taxon>
        <taxon>Kribbella</taxon>
    </lineage>
</organism>
<keyword evidence="4" id="KW-1185">Reference proteome</keyword>
<evidence type="ECO:0000313" key="3">
    <source>
        <dbReference type="EMBL" id="TCC51141.1"/>
    </source>
</evidence>
<accession>A0A4R0JUK9</accession>
<dbReference type="OrthoDB" id="3816986at2"/>
<reference evidence="3 4" key="1">
    <citation type="submission" date="2019-02" db="EMBL/GenBank/DDBJ databases">
        <title>Kribbella capetownensis sp. nov. and Kribbella speibonae sp. nov., isolated from soil.</title>
        <authorList>
            <person name="Curtis S.M."/>
            <person name="Norton I."/>
            <person name="Everest G.J."/>
            <person name="Meyers P.R."/>
        </authorList>
    </citation>
    <scope>NUCLEOTIDE SEQUENCE [LARGE SCALE GENOMIC DNA]</scope>
    <source>
        <strain evidence="3 4">YM53</strain>
    </source>
</reference>